<organism evidence="2 3">
    <name type="scientific">Diploscapter pachys</name>
    <dbReference type="NCBI Taxonomy" id="2018661"/>
    <lineage>
        <taxon>Eukaryota</taxon>
        <taxon>Metazoa</taxon>
        <taxon>Ecdysozoa</taxon>
        <taxon>Nematoda</taxon>
        <taxon>Chromadorea</taxon>
        <taxon>Rhabditida</taxon>
        <taxon>Rhabditina</taxon>
        <taxon>Rhabditomorpha</taxon>
        <taxon>Rhabditoidea</taxon>
        <taxon>Rhabditidae</taxon>
        <taxon>Diploscapter</taxon>
    </lineage>
</organism>
<feature type="compositionally biased region" description="Basic and acidic residues" evidence="1">
    <location>
        <begin position="21"/>
        <end position="34"/>
    </location>
</feature>
<feature type="compositionally biased region" description="Basic and acidic residues" evidence="1">
    <location>
        <begin position="206"/>
        <end position="216"/>
    </location>
</feature>
<gene>
    <name evidence="2" type="ORF">WR25_08536</name>
</gene>
<dbReference type="EMBL" id="LIAE01009838">
    <property type="protein sequence ID" value="PAV68031.1"/>
    <property type="molecule type" value="Genomic_DNA"/>
</dbReference>
<feature type="compositionally biased region" description="Basic and acidic residues" evidence="1">
    <location>
        <begin position="155"/>
        <end position="176"/>
    </location>
</feature>
<protein>
    <submittedName>
        <fullName evidence="2">Uncharacterized protein</fullName>
    </submittedName>
</protein>
<proteinExistence type="predicted"/>
<feature type="compositionally biased region" description="Basic and acidic residues" evidence="1">
    <location>
        <begin position="50"/>
        <end position="63"/>
    </location>
</feature>
<evidence type="ECO:0000313" key="2">
    <source>
        <dbReference type="EMBL" id="PAV68031.1"/>
    </source>
</evidence>
<comment type="caution">
    <text evidence="2">The sequence shown here is derived from an EMBL/GenBank/DDBJ whole genome shotgun (WGS) entry which is preliminary data.</text>
</comment>
<accession>A0A2A2K286</accession>
<feature type="region of interest" description="Disordered" evidence="1">
    <location>
        <begin position="90"/>
        <end position="370"/>
    </location>
</feature>
<dbReference type="AlphaFoldDB" id="A0A2A2K286"/>
<keyword evidence="3" id="KW-1185">Reference proteome</keyword>
<sequence length="691" mass="74558">MAPDRGVDIPGCGGGAQIDEGAARQHDRGGERVGVDQPCAGSAGEQPPQDQHEAGRDQRHPDQRGQAQYRHRIGIDIIERAQCAGRDQQHILDDPQCHQPAYRRARRTGAARAERHQHEQPGEQRGDDQRIGPAMRIVRHRHARGQGRAAPQEGEVERVLDREDRVEGGERQDQRRATHLRQGQGGPRPVPAGAARIGAQRRPHRQQHDDRDHAAEQDDADIGQDHAGEGGFDQWIGLGEQRQEQRAAGDRQGQHGGDGAKAKAGAGTPSPRAGGKAEIADGQQQRAQPGPGKAQAPGDRGVEASPRQQCGEHDRDQEQQHGERAGIVDQCRHEQRGGGECDQSGTAAADGRPGRGQCDYPGECGGPQEGRRLVDQHFDEADHGGGRRDLGGQGGEAVRHASILCEGRGRDDGQASRRDGADGAEVVFGPCRSACRSAAVCKRVAHRVPPFDRFRANELKWIASGLIPGPLRRAVAQGPAQYRSDARRAGADHRASAGWRREVVERHGPARQQVDTCGHQQLLRGGERGHRDRLVEQGAGNLARAMIGAQARADRGKIRVHLGAAARDVARAERYGDAGIFGEIAVLLRRGIVRVAVAAVRGDEARHLGDMDEGEQFGIVRAVRRAVGQRARDGIVDPTDAGDHPLRRLGRAIGRSRDELRGAAQPAEHVGAEVGMVPHARQCAGVQHLEQ</sequence>
<feature type="compositionally biased region" description="Basic and acidic residues" evidence="1">
    <location>
        <begin position="310"/>
        <end position="339"/>
    </location>
</feature>
<feature type="region of interest" description="Disordered" evidence="1">
    <location>
        <begin position="1"/>
        <end position="73"/>
    </location>
</feature>
<name>A0A2A2K286_9BILA</name>
<dbReference type="Proteomes" id="UP000218231">
    <property type="component" value="Unassembled WGS sequence"/>
</dbReference>
<reference evidence="2 3" key="1">
    <citation type="journal article" date="2017" name="Curr. Biol.">
        <title>Genome architecture and evolution of a unichromosomal asexual nematode.</title>
        <authorList>
            <person name="Fradin H."/>
            <person name="Zegar C."/>
            <person name="Gutwein M."/>
            <person name="Lucas J."/>
            <person name="Kovtun M."/>
            <person name="Corcoran D."/>
            <person name="Baugh L.R."/>
            <person name="Kiontke K."/>
            <person name="Gunsalus K."/>
            <person name="Fitch D.H."/>
            <person name="Piano F."/>
        </authorList>
    </citation>
    <scope>NUCLEOTIDE SEQUENCE [LARGE SCALE GENOMIC DNA]</scope>
    <source>
        <strain evidence="2">PF1309</strain>
    </source>
</reference>
<feature type="compositionally biased region" description="Basic and acidic residues" evidence="1">
    <location>
        <begin position="112"/>
        <end position="130"/>
    </location>
</feature>
<evidence type="ECO:0000313" key="3">
    <source>
        <dbReference type="Proteomes" id="UP000218231"/>
    </source>
</evidence>
<feature type="compositionally biased region" description="Basic and acidic residues" evidence="1">
    <location>
        <begin position="241"/>
        <end position="261"/>
    </location>
</feature>
<evidence type="ECO:0000256" key="1">
    <source>
        <dbReference type="SAM" id="MobiDB-lite"/>
    </source>
</evidence>